<accession>A0A9P4H858</accession>
<organism evidence="2 3">
    <name type="scientific">Setomelanomma holmii</name>
    <dbReference type="NCBI Taxonomy" id="210430"/>
    <lineage>
        <taxon>Eukaryota</taxon>
        <taxon>Fungi</taxon>
        <taxon>Dikarya</taxon>
        <taxon>Ascomycota</taxon>
        <taxon>Pezizomycotina</taxon>
        <taxon>Dothideomycetes</taxon>
        <taxon>Pleosporomycetidae</taxon>
        <taxon>Pleosporales</taxon>
        <taxon>Pleosporineae</taxon>
        <taxon>Phaeosphaeriaceae</taxon>
        <taxon>Setomelanomma</taxon>
    </lineage>
</organism>
<sequence length="151" mass="17292">MMRLYSSLYEGHHSDSEFAQPYYRKRTSRRTALQRAPSPRSKFTLVVPLSQEHILQQFEGSFFATIIRKNGRTRIVFNSPDSNTGRNEVNSSIPGDEEERPLQAQVMAIHPANLEERPSKTTQNVLYSEEDADVLEKISTLLQATDGIMEY</sequence>
<evidence type="ECO:0000256" key="1">
    <source>
        <dbReference type="SAM" id="MobiDB-lite"/>
    </source>
</evidence>
<feature type="region of interest" description="Disordered" evidence="1">
    <location>
        <begin position="79"/>
        <end position="98"/>
    </location>
</feature>
<keyword evidence="3" id="KW-1185">Reference proteome</keyword>
<reference evidence="2" key="1">
    <citation type="journal article" date="2020" name="Stud. Mycol.">
        <title>101 Dothideomycetes genomes: a test case for predicting lifestyles and emergence of pathogens.</title>
        <authorList>
            <person name="Haridas S."/>
            <person name="Albert R."/>
            <person name="Binder M."/>
            <person name="Bloem J."/>
            <person name="Labutti K."/>
            <person name="Salamov A."/>
            <person name="Andreopoulos B."/>
            <person name="Baker S."/>
            <person name="Barry K."/>
            <person name="Bills G."/>
            <person name="Bluhm B."/>
            <person name="Cannon C."/>
            <person name="Castanera R."/>
            <person name="Culley D."/>
            <person name="Daum C."/>
            <person name="Ezra D."/>
            <person name="Gonzalez J."/>
            <person name="Henrissat B."/>
            <person name="Kuo A."/>
            <person name="Liang C."/>
            <person name="Lipzen A."/>
            <person name="Lutzoni F."/>
            <person name="Magnuson J."/>
            <person name="Mondo S."/>
            <person name="Nolan M."/>
            <person name="Ohm R."/>
            <person name="Pangilinan J."/>
            <person name="Park H.-J."/>
            <person name="Ramirez L."/>
            <person name="Alfaro M."/>
            <person name="Sun H."/>
            <person name="Tritt A."/>
            <person name="Yoshinaga Y."/>
            <person name="Zwiers L.-H."/>
            <person name="Turgeon B."/>
            <person name="Goodwin S."/>
            <person name="Spatafora J."/>
            <person name="Crous P."/>
            <person name="Grigoriev I."/>
        </authorList>
    </citation>
    <scope>NUCLEOTIDE SEQUENCE</scope>
    <source>
        <strain evidence="2">CBS 110217</strain>
    </source>
</reference>
<dbReference type="EMBL" id="ML978206">
    <property type="protein sequence ID" value="KAF2028959.1"/>
    <property type="molecule type" value="Genomic_DNA"/>
</dbReference>
<evidence type="ECO:0000313" key="2">
    <source>
        <dbReference type="EMBL" id="KAF2028959.1"/>
    </source>
</evidence>
<name>A0A9P4H858_9PLEO</name>
<gene>
    <name evidence="2" type="ORF">EK21DRAFT_90176</name>
</gene>
<feature type="compositionally biased region" description="Polar residues" evidence="1">
    <location>
        <begin position="79"/>
        <end position="93"/>
    </location>
</feature>
<protein>
    <submittedName>
        <fullName evidence="2">Uncharacterized protein</fullName>
    </submittedName>
</protein>
<comment type="caution">
    <text evidence="2">The sequence shown here is derived from an EMBL/GenBank/DDBJ whole genome shotgun (WGS) entry which is preliminary data.</text>
</comment>
<dbReference type="AlphaFoldDB" id="A0A9P4H858"/>
<evidence type="ECO:0000313" key="3">
    <source>
        <dbReference type="Proteomes" id="UP000799777"/>
    </source>
</evidence>
<proteinExistence type="predicted"/>
<dbReference type="Proteomes" id="UP000799777">
    <property type="component" value="Unassembled WGS sequence"/>
</dbReference>